<protein>
    <submittedName>
        <fullName evidence="7">Molybdate ABC transporter substrate-binding protein</fullName>
    </submittedName>
</protein>
<evidence type="ECO:0000256" key="6">
    <source>
        <dbReference type="SAM" id="SignalP"/>
    </source>
</evidence>
<keyword evidence="2 5" id="KW-0500">Molybdenum</keyword>
<feature type="binding site" evidence="5">
    <location>
        <position position="146"/>
    </location>
    <ligand>
        <name>molybdate</name>
        <dbReference type="ChEBI" id="CHEBI:36264"/>
    </ligand>
</feature>
<dbReference type="Gene3D" id="3.40.190.10">
    <property type="entry name" value="Periplasmic binding protein-like II"/>
    <property type="match status" value="2"/>
</dbReference>
<dbReference type="EMBL" id="CP022437">
    <property type="protein sequence ID" value="ASN03815.1"/>
    <property type="molecule type" value="Genomic_DNA"/>
</dbReference>
<evidence type="ECO:0000256" key="5">
    <source>
        <dbReference type="PIRSR" id="PIRSR004846-1"/>
    </source>
</evidence>
<feature type="binding site" evidence="5">
    <location>
        <position position="64"/>
    </location>
    <ligand>
        <name>molybdate</name>
        <dbReference type="ChEBI" id="CHEBI:36264"/>
    </ligand>
</feature>
<dbReference type="SUPFAM" id="SSF53850">
    <property type="entry name" value="Periplasmic binding protein-like II"/>
    <property type="match status" value="1"/>
</dbReference>
<evidence type="ECO:0000313" key="7">
    <source>
        <dbReference type="EMBL" id="ASN03815.1"/>
    </source>
</evidence>
<reference evidence="7 8" key="1">
    <citation type="journal article" date="2003" name="Int. J. Syst. Evol. Microbiol.">
        <title>Virgibacillus carmonensis sp. nov., Virgibacillus necropolis sp. nov. and Virgibacillus picturae sp. nov., three novel species isolated from deteriorated mural paintings, transfer of the species of the genus salibacillus to Virgibacillus, as Virgibacillus marismortui comb. nov. and Virgibacillus salexigens comb. nov., and emended description of the genus Virgibacillus.</title>
        <authorList>
            <person name="Heyrman J."/>
            <person name="Logan N.A."/>
            <person name="Busse H.J."/>
            <person name="Balcaen A."/>
            <person name="Lebbe L."/>
            <person name="Rodriguez-Diaz M."/>
            <person name="Swings J."/>
            <person name="De Vos P."/>
        </authorList>
    </citation>
    <scope>NUCLEOTIDE SEQUENCE [LARGE SCALE GENOMIC DNA]</scope>
    <source>
        <strain evidence="7 8">LMG 19488</strain>
    </source>
</reference>
<dbReference type="PANTHER" id="PTHR30632:SF0">
    <property type="entry name" value="SULFATE-BINDING PROTEIN"/>
    <property type="match status" value="1"/>
</dbReference>
<feature type="binding site" evidence="5">
    <location>
        <position position="173"/>
    </location>
    <ligand>
        <name>molybdate</name>
        <dbReference type="ChEBI" id="CHEBI:36264"/>
    </ligand>
</feature>
<evidence type="ECO:0000256" key="4">
    <source>
        <dbReference type="ARBA" id="ARBA00022729"/>
    </source>
</evidence>
<keyword evidence="3 5" id="KW-0479">Metal-binding</keyword>
<comment type="similarity">
    <text evidence="1">Belongs to the bacterial solute-binding protein ModA family.</text>
</comment>
<keyword evidence="4 6" id="KW-0732">Signal</keyword>
<dbReference type="InterPro" id="IPR005950">
    <property type="entry name" value="ModA"/>
</dbReference>
<dbReference type="GO" id="GO:0030973">
    <property type="term" value="F:molybdate ion binding"/>
    <property type="evidence" value="ECO:0007669"/>
    <property type="project" value="TreeGrafter"/>
</dbReference>
<dbReference type="Proteomes" id="UP000204391">
    <property type="component" value="Chromosome"/>
</dbReference>
<dbReference type="InterPro" id="IPR041879">
    <property type="entry name" value="YvgL-like_PBP2"/>
</dbReference>
<dbReference type="KEGG" id="vne:CFK40_01760"/>
<feature type="binding site" evidence="5">
    <location>
        <position position="36"/>
    </location>
    <ligand>
        <name>molybdate</name>
        <dbReference type="ChEBI" id="CHEBI:36264"/>
    </ligand>
</feature>
<dbReference type="PANTHER" id="PTHR30632">
    <property type="entry name" value="MOLYBDATE-BINDING PERIPLASMIC PROTEIN"/>
    <property type="match status" value="1"/>
</dbReference>
<name>A0A221M863_9BACI</name>
<feature type="binding site" evidence="5">
    <location>
        <position position="191"/>
    </location>
    <ligand>
        <name>molybdate</name>
        <dbReference type="ChEBI" id="CHEBI:36264"/>
    </ligand>
</feature>
<dbReference type="Pfam" id="PF13531">
    <property type="entry name" value="SBP_bac_11"/>
    <property type="match status" value="1"/>
</dbReference>
<evidence type="ECO:0000256" key="1">
    <source>
        <dbReference type="ARBA" id="ARBA00009175"/>
    </source>
</evidence>
<dbReference type="AlphaFoldDB" id="A0A221M863"/>
<feature type="chain" id="PRO_5038389952" evidence="6">
    <location>
        <begin position="20"/>
        <end position="254"/>
    </location>
</feature>
<gene>
    <name evidence="7" type="primary">modA</name>
    <name evidence="7" type="ORF">CFK40_01760</name>
</gene>
<dbReference type="CDD" id="cd13537">
    <property type="entry name" value="PBP2_YvgL_like"/>
    <property type="match status" value="1"/>
</dbReference>
<proteinExistence type="inferred from homology"/>
<evidence type="ECO:0000256" key="2">
    <source>
        <dbReference type="ARBA" id="ARBA00022505"/>
    </source>
</evidence>
<dbReference type="FunFam" id="3.40.190.10:FF:000035">
    <property type="entry name" value="Molybdate ABC transporter substrate-binding protein"/>
    <property type="match status" value="1"/>
</dbReference>
<dbReference type="PIRSF" id="PIRSF004846">
    <property type="entry name" value="ModA"/>
    <property type="match status" value="1"/>
</dbReference>
<keyword evidence="8" id="KW-1185">Reference proteome</keyword>
<dbReference type="GO" id="GO:0046872">
    <property type="term" value="F:metal ion binding"/>
    <property type="evidence" value="ECO:0007669"/>
    <property type="project" value="UniProtKB-KW"/>
</dbReference>
<evidence type="ECO:0000313" key="8">
    <source>
        <dbReference type="Proteomes" id="UP000204391"/>
    </source>
</evidence>
<dbReference type="PROSITE" id="PS51257">
    <property type="entry name" value="PROKAR_LIPOPROTEIN"/>
    <property type="match status" value="1"/>
</dbReference>
<accession>A0A221M863</accession>
<dbReference type="NCBIfam" id="TIGR01256">
    <property type="entry name" value="modA"/>
    <property type="match status" value="1"/>
</dbReference>
<dbReference type="GO" id="GO:0015689">
    <property type="term" value="P:molybdate ion transport"/>
    <property type="evidence" value="ECO:0007669"/>
    <property type="project" value="InterPro"/>
</dbReference>
<dbReference type="InterPro" id="IPR050682">
    <property type="entry name" value="ModA/WtpA"/>
</dbReference>
<dbReference type="RefSeq" id="WP_089530385.1">
    <property type="nucleotide sequence ID" value="NZ_CP022437.1"/>
</dbReference>
<dbReference type="GO" id="GO:1901359">
    <property type="term" value="F:tungstate binding"/>
    <property type="evidence" value="ECO:0007669"/>
    <property type="project" value="UniProtKB-ARBA"/>
</dbReference>
<dbReference type="OrthoDB" id="9785015at2"/>
<feature type="signal peptide" evidence="6">
    <location>
        <begin position="1"/>
        <end position="19"/>
    </location>
</feature>
<organism evidence="7 8">
    <name type="scientific">Virgibacillus necropolis</name>
    <dbReference type="NCBI Taxonomy" id="163877"/>
    <lineage>
        <taxon>Bacteria</taxon>
        <taxon>Bacillati</taxon>
        <taxon>Bacillota</taxon>
        <taxon>Bacilli</taxon>
        <taxon>Bacillales</taxon>
        <taxon>Bacillaceae</taxon>
        <taxon>Virgibacillus</taxon>
    </lineage>
</organism>
<sequence length="254" mass="27883">MVKRLVAICFLFSILVACSESSDTVEKELFISAAASLSGALEKISEDYEAENPNVNLTLNFSGSGKLAQQIQQGAPVDVFLSADQYWMDVLEHDNLISPNTRMNFAKNSLVLITHKDSNKKVNSLKDINPNSLGQIAIGNPESVPAGKYAKEALTNVGLSDKLIGHFVYAKDVRQVLTYVESGNVEIGFVYGTDLHRAENVQALMEIDSSLYPPIIYPAAVMSTTEHPELAKDFVEYLQSDSAQVILENYGFLK</sequence>
<evidence type="ECO:0000256" key="3">
    <source>
        <dbReference type="ARBA" id="ARBA00022723"/>
    </source>
</evidence>